<dbReference type="InterPro" id="IPR000182">
    <property type="entry name" value="GNAT_dom"/>
</dbReference>
<dbReference type="PROSITE" id="PS51186">
    <property type="entry name" value="GNAT"/>
    <property type="match status" value="1"/>
</dbReference>
<gene>
    <name evidence="2" type="ORF">BD293_1386</name>
</gene>
<feature type="domain" description="N-acetyltransferase" evidence="1">
    <location>
        <begin position="3"/>
        <end position="176"/>
    </location>
</feature>
<dbReference type="EMBL" id="VFPT01000001">
    <property type="protein sequence ID" value="TQM92767.1"/>
    <property type="molecule type" value="Genomic_DNA"/>
</dbReference>
<dbReference type="OrthoDB" id="187903at2"/>
<evidence type="ECO:0000313" key="2">
    <source>
        <dbReference type="EMBL" id="TQM92767.1"/>
    </source>
</evidence>
<dbReference type="Pfam" id="PF00583">
    <property type="entry name" value="Acetyltransf_1"/>
    <property type="match status" value="1"/>
</dbReference>
<evidence type="ECO:0000259" key="1">
    <source>
        <dbReference type="PROSITE" id="PS51186"/>
    </source>
</evidence>
<dbReference type="Gene3D" id="3.40.630.30">
    <property type="match status" value="1"/>
</dbReference>
<dbReference type="Proteomes" id="UP000320582">
    <property type="component" value="Unassembled WGS sequence"/>
</dbReference>
<reference evidence="2 3" key="1">
    <citation type="submission" date="2019-06" db="EMBL/GenBank/DDBJ databases">
        <title>Genomic Encyclopedia of Archaeal and Bacterial Type Strains, Phase II (KMG-II): from individual species to whole genera.</title>
        <authorList>
            <person name="Goeker M."/>
        </authorList>
    </citation>
    <scope>NUCLEOTIDE SEQUENCE [LARGE SCALE GENOMIC DNA]</scope>
    <source>
        <strain evidence="2 3">DSM 18423</strain>
    </source>
</reference>
<dbReference type="AlphaFoldDB" id="A0A543KCK2"/>
<sequence length="195" mass="22041">MSLRIEPLKGAQIAPIMDGLAELRIRVFRDWPYLYEGDLDYERGYLHGYRDNPRAIVAAAFDGAKLVGASTGVPLSDADAEFAQAFEQSPYDTDAIFYCAESVLLPEYRGQGAGHRFFDLREDHARALGYRKAAFCSVIRPADHPARPQGYRPLDGFWRARGYAPLDGVVAHFPWRDIDAAQDSVKPLQFWMREL</sequence>
<protein>
    <submittedName>
        <fullName evidence="2">Acetyltransferase (GNAT) family protein</fullName>
    </submittedName>
</protein>
<dbReference type="InterPro" id="IPR016181">
    <property type="entry name" value="Acyl_CoA_acyltransferase"/>
</dbReference>
<dbReference type="CDD" id="cd04301">
    <property type="entry name" value="NAT_SF"/>
    <property type="match status" value="1"/>
</dbReference>
<proteinExistence type="predicted"/>
<comment type="caution">
    <text evidence="2">The sequence shown here is derived from an EMBL/GenBank/DDBJ whole genome shotgun (WGS) entry which is preliminary data.</text>
</comment>
<evidence type="ECO:0000313" key="3">
    <source>
        <dbReference type="Proteomes" id="UP000320582"/>
    </source>
</evidence>
<keyword evidence="3" id="KW-1185">Reference proteome</keyword>
<keyword evidence="2" id="KW-0808">Transferase</keyword>
<dbReference type="GO" id="GO:0016747">
    <property type="term" value="F:acyltransferase activity, transferring groups other than amino-acyl groups"/>
    <property type="evidence" value="ECO:0007669"/>
    <property type="project" value="InterPro"/>
</dbReference>
<name>A0A543KCK2_9RHOB</name>
<dbReference type="RefSeq" id="WP_142080423.1">
    <property type="nucleotide sequence ID" value="NZ_VFPT01000001.1"/>
</dbReference>
<dbReference type="SUPFAM" id="SSF55729">
    <property type="entry name" value="Acyl-CoA N-acyltransferases (Nat)"/>
    <property type="match status" value="1"/>
</dbReference>
<organism evidence="2 3">
    <name type="scientific">Roseinatronobacter monicus</name>
    <dbReference type="NCBI Taxonomy" id="393481"/>
    <lineage>
        <taxon>Bacteria</taxon>
        <taxon>Pseudomonadati</taxon>
        <taxon>Pseudomonadota</taxon>
        <taxon>Alphaproteobacteria</taxon>
        <taxon>Rhodobacterales</taxon>
        <taxon>Paracoccaceae</taxon>
        <taxon>Roseinatronobacter</taxon>
    </lineage>
</organism>
<accession>A0A543KCK2</accession>